<organism evidence="1 2">
    <name type="scientific">Dibothriocephalus latus</name>
    <name type="common">Fish tapeworm</name>
    <name type="synonym">Diphyllobothrium latum</name>
    <dbReference type="NCBI Taxonomy" id="60516"/>
    <lineage>
        <taxon>Eukaryota</taxon>
        <taxon>Metazoa</taxon>
        <taxon>Spiralia</taxon>
        <taxon>Lophotrochozoa</taxon>
        <taxon>Platyhelminthes</taxon>
        <taxon>Cestoda</taxon>
        <taxon>Eucestoda</taxon>
        <taxon>Diphyllobothriidea</taxon>
        <taxon>Diphyllobothriidae</taxon>
        <taxon>Dibothriocephalus</taxon>
    </lineage>
</organism>
<dbReference type="EMBL" id="UYRU01079386">
    <property type="protein sequence ID" value="VDN30027.1"/>
    <property type="molecule type" value="Genomic_DNA"/>
</dbReference>
<dbReference type="Proteomes" id="UP000281553">
    <property type="component" value="Unassembled WGS sequence"/>
</dbReference>
<evidence type="ECO:0000313" key="2">
    <source>
        <dbReference type="Proteomes" id="UP000281553"/>
    </source>
</evidence>
<protein>
    <submittedName>
        <fullName evidence="1">Uncharacterized protein</fullName>
    </submittedName>
</protein>
<accession>A0A3P7N6A3</accession>
<name>A0A3P7N6A3_DIBLA</name>
<evidence type="ECO:0000313" key="1">
    <source>
        <dbReference type="EMBL" id="VDN30027.1"/>
    </source>
</evidence>
<dbReference type="AlphaFoldDB" id="A0A3P7N6A3"/>
<reference evidence="1 2" key="1">
    <citation type="submission" date="2018-11" db="EMBL/GenBank/DDBJ databases">
        <authorList>
            <consortium name="Pathogen Informatics"/>
        </authorList>
    </citation>
    <scope>NUCLEOTIDE SEQUENCE [LARGE SCALE GENOMIC DNA]</scope>
</reference>
<gene>
    <name evidence="1" type="ORF">DILT_LOCUS15465</name>
</gene>
<sequence length="71" mass="7530">MSGDAPDDHSNGTLINLPFVFLFNEEGETLRSAMAQLGLAKNCGWPVSQDLPSALNATSTLLPSPFSLLPL</sequence>
<proteinExistence type="predicted"/>
<keyword evidence="2" id="KW-1185">Reference proteome</keyword>